<sequence length="322" mass="36516">MSTGATYTVQQTPSNIVDHEHLAYLLHHLGQEDVRAVVVGFGEYAKHLVNAHPNRIAAIYDPRPMLNGIKFRGVPVIDAPEHAHPVNMILAGEYGLLYDYLPKIIDIYPGGRLVVPPRMNYKPSNDINVFEQEAIYKHIKLIEHDAPTSMMQKEKINFLLELLRFGLTKPGIILEMGSWQGGSTWYMAKTLAYLGETRKLYAMDLFEDHMMDPTATMCSDEIRVRLNSAYDHFEMIQGLVDDPEKLAQLHDQPICFAHMDLGPQPVALDYIWNHLSPGAPLLLDNYGHLGAPPWAFDRYIESKGSRVIRLPWSEQGLVFKNA</sequence>
<protein>
    <submittedName>
        <fullName evidence="1">Class I SAM-dependent methyltransferase</fullName>
    </submittedName>
</protein>
<reference evidence="1 2" key="1">
    <citation type="journal article" date="2023" name="PLoS ONE">
        <title>Complete genome assembly of Hawai'i environmental nontuberculous mycobacteria reveals unexpected co-isolation with methylobacteria.</title>
        <authorList>
            <person name="Hendrix J."/>
            <person name="Epperson L.E."/>
            <person name="Tong E.I."/>
            <person name="Chan Y.L."/>
            <person name="Hasan N.A."/>
            <person name="Dawrs S.N."/>
            <person name="Norton G.J."/>
            <person name="Virdi R."/>
            <person name="Crooks J.L."/>
            <person name="Chan E.D."/>
            <person name="Honda J.R."/>
            <person name="Strong M."/>
        </authorList>
    </citation>
    <scope>NUCLEOTIDE SEQUENCE [LARGE SCALE GENOMIC DNA]</scope>
    <source>
        <strain evidence="1 2">NJH_HI01</strain>
    </source>
</reference>
<dbReference type="Gene3D" id="3.40.50.150">
    <property type="entry name" value="Vaccinia Virus protein VP39"/>
    <property type="match status" value="1"/>
</dbReference>
<keyword evidence="1" id="KW-0489">Methyltransferase</keyword>
<keyword evidence="2" id="KW-1185">Reference proteome</keyword>
<dbReference type="InterPro" id="IPR029063">
    <property type="entry name" value="SAM-dependent_MTases_sf"/>
</dbReference>
<comment type="caution">
    <text evidence="1">The sequence shown here is derived from an EMBL/GenBank/DDBJ whole genome shotgun (WGS) entry which is preliminary data.</text>
</comment>
<dbReference type="Pfam" id="PF13578">
    <property type="entry name" value="Methyltransf_24"/>
    <property type="match status" value="1"/>
</dbReference>
<evidence type="ECO:0000313" key="1">
    <source>
        <dbReference type="EMBL" id="MEN3231467.1"/>
    </source>
</evidence>
<evidence type="ECO:0000313" key="2">
    <source>
        <dbReference type="Proteomes" id="UP001404845"/>
    </source>
</evidence>
<dbReference type="EMBL" id="JAQYXL010000001">
    <property type="protein sequence ID" value="MEN3231467.1"/>
    <property type="molecule type" value="Genomic_DNA"/>
</dbReference>
<accession>A0ABU9ZJ67</accession>
<dbReference type="RefSeq" id="WP_200670530.1">
    <property type="nucleotide sequence ID" value="NZ_JACWCW010000009.1"/>
</dbReference>
<dbReference type="SUPFAM" id="SSF53335">
    <property type="entry name" value="S-adenosyl-L-methionine-dependent methyltransferases"/>
    <property type="match status" value="1"/>
</dbReference>
<proteinExistence type="predicted"/>
<dbReference type="GO" id="GO:0008168">
    <property type="term" value="F:methyltransferase activity"/>
    <property type="evidence" value="ECO:0007669"/>
    <property type="project" value="UniProtKB-KW"/>
</dbReference>
<dbReference type="Proteomes" id="UP001404845">
    <property type="component" value="Unassembled WGS sequence"/>
</dbReference>
<keyword evidence="1" id="KW-0808">Transferase</keyword>
<name>A0ABU9ZJ67_9HYPH</name>
<gene>
    <name evidence="1" type="ORF">PUR21_28205</name>
</gene>
<organism evidence="1 2">
    <name type="scientific">Methylorubrum rhodesianum</name>
    <dbReference type="NCBI Taxonomy" id="29427"/>
    <lineage>
        <taxon>Bacteria</taxon>
        <taxon>Pseudomonadati</taxon>
        <taxon>Pseudomonadota</taxon>
        <taxon>Alphaproteobacteria</taxon>
        <taxon>Hyphomicrobiales</taxon>
        <taxon>Methylobacteriaceae</taxon>
        <taxon>Methylorubrum</taxon>
    </lineage>
</organism>
<dbReference type="GO" id="GO:0032259">
    <property type="term" value="P:methylation"/>
    <property type="evidence" value="ECO:0007669"/>
    <property type="project" value="UniProtKB-KW"/>
</dbReference>